<dbReference type="NCBIfam" id="TIGR02867">
    <property type="entry name" value="spore_II_P"/>
    <property type="match status" value="1"/>
</dbReference>
<name>A0A385YSC0_9BACL</name>
<dbReference type="AlphaFoldDB" id="A0A385YSC0"/>
<evidence type="ECO:0000313" key="2">
    <source>
        <dbReference type="Proteomes" id="UP000265725"/>
    </source>
</evidence>
<dbReference type="OrthoDB" id="1633470at2"/>
<gene>
    <name evidence="1" type="ORF">D3873_07160</name>
</gene>
<dbReference type="InterPro" id="IPR010897">
    <property type="entry name" value="Spore_II_P"/>
</dbReference>
<dbReference type="Pfam" id="PF07454">
    <property type="entry name" value="SpoIIP"/>
    <property type="match status" value="1"/>
</dbReference>
<protein>
    <submittedName>
        <fullName evidence="1">Stage II sporulation protein P</fullName>
    </submittedName>
</protein>
<keyword evidence="2" id="KW-1185">Reference proteome</keyword>
<dbReference type="RefSeq" id="WP_119883417.1">
    <property type="nucleotide sequence ID" value="NZ_CP032418.1"/>
</dbReference>
<proteinExistence type="predicted"/>
<dbReference type="KEGG" id="paek:D3873_07160"/>
<evidence type="ECO:0000313" key="1">
    <source>
        <dbReference type="EMBL" id="AYC29679.1"/>
    </source>
</evidence>
<sequence>MKKLKLVGYLYLVLLLTPIAIGKFFPTSLPSSEPITPNYTPVAYAANWEQAKQLESSEKQADILLLFTHSHESYIPIVQSKSGKKMVYDATTNITKLSDMIAFQFGIRQLHVDTLPVDNMLEMKKRGVLMRSAYENIRPILQDVIREKPYDLIIDLHRDSTKHDLSTIEVDSNSFAKIAFIVGAENKNFRKNHEISTQLSNRLETMIPGISRGVISKSGDNVDGVYNQDLSENMVLIEIGGIESTEEEINRTISVLAQAIADWRSSPFQQSLMY</sequence>
<reference evidence="2" key="1">
    <citation type="submission" date="2018-09" db="EMBL/GenBank/DDBJ databases">
        <authorList>
            <person name="Zhu H."/>
        </authorList>
    </citation>
    <scope>NUCLEOTIDE SEQUENCE [LARGE SCALE GENOMIC DNA]</scope>
    <source>
        <strain evidence="2">K2R23-3</strain>
    </source>
</reference>
<dbReference type="EMBL" id="CP032418">
    <property type="protein sequence ID" value="AYC29679.1"/>
    <property type="molecule type" value="Genomic_DNA"/>
</dbReference>
<dbReference type="Proteomes" id="UP000265725">
    <property type="component" value="Chromosome"/>
</dbReference>
<accession>A0A385YSC0</accession>
<organism evidence="1 2">
    <name type="scientific">Paenisporosarcina cavernae</name>
    <dbReference type="NCBI Taxonomy" id="2320858"/>
    <lineage>
        <taxon>Bacteria</taxon>
        <taxon>Bacillati</taxon>
        <taxon>Bacillota</taxon>
        <taxon>Bacilli</taxon>
        <taxon>Bacillales</taxon>
        <taxon>Caryophanaceae</taxon>
        <taxon>Paenisporosarcina</taxon>
    </lineage>
</organism>